<accession>A0A8S4QP66</accession>
<feature type="non-terminal residue" evidence="1">
    <location>
        <position position="1"/>
    </location>
</feature>
<dbReference type="EMBL" id="CAKXAJ010007765">
    <property type="protein sequence ID" value="CAH2210567.1"/>
    <property type="molecule type" value="Genomic_DNA"/>
</dbReference>
<name>A0A8S4QP66_9NEOP</name>
<evidence type="ECO:0000313" key="2">
    <source>
        <dbReference type="Proteomes" id="UP000838756"/>
    </source>
</evidence>
<dbReference type="Proteomes" id="UP000838756">
    <property type="component" value="Unassembled WGS sequence"/>
</dbReference>
<dbReference type="AlphaFoldDB" id="A0A8S4QP66"/>
<reference evidence="1" key="1">
    <citation type="submission" date="2022-03" db="EMBL/GenBank/DDBJ databases">
        <authorList>
            <person name="Lindestad O."/>
        </authorList>
    </citation>
    <scope>NUCLEOTIDE SEQUENCE</scope>
</reference>
<comment type="caution">
    <text evidence="1">The sequence shown here is derived from an EMBL/GenBank/DDBJ whole genome shotgun (WGS) entry which is preliminary data.</text>
</comment>
<protein>
    <submittedName>
        <fullName evidence="1">Jg22674 protein</fullName>
    </submittedName>
</protein>
<evidence type="ECO:0000313" key="1">
    <source>
        <dbReference type="EMBL" id="CAH2210567.1"/>
    </source>
</evidence>
<dbReference type="OrthoDB" id="10022108at2759"/>
<organism evidence="1 2">
    <name type="scientific">Pararge aegeria aegeria</name>
    <dbReference type="NCBI Taxonomy" id="348720"/>
    <lineage>
        <taxon>Eukaryota</taxon>
        <taxon>Metazoa</taxon>
        <taxon>Ecdysozoa</taxon>
        <taxon>Arthropoda</taxon>
        <taxon>Hexapoda</taxon>
        <taxon>Insecta</taxon>
        <taxon>Pterygota</taxon>
        <taxon>Neoptera</taxon>
        <taxon>Endopterygota</taxon>
        <taxon>Lepidoptera</taxon>
        <taxon>Glossata</taxon>
        <taxon>Ditrysia</taxon>
        <taxon>Papilionoidea</taxon>
        <taxon>Nymphalidae</taxon>
        <taxon>Satyrinae</taxon>
        <taxon>Satyrini</taxon>
        <taxon>Parargina</taxon>
        <taxon>Pararge</taxon>
    </lineage>
</organism>
<proteinExistence type="predicted"/>
<sequence length="165" mass="18785">VLSYNTDQEVLRALEKQNKTIFKDLEEDREKVEICFRKKTRNPHANHIVLRVPPRIWQRMTGAEAVHIDLQRVRVVDHSPLVQCSLCLGYGHSRKMCKDTTTKCSHCGGPHIKADCAEWIANAPPRCCNCTRAGLEGSAEHNAFSRDCPVRRKWDALARSSIAYC</sequence>
<gene>
    <name evidence="1" type="primary">jg22674</name>
    <name evidence="1" type="ORF">PAEG_LOCUS2457</name>
</gene>
<keyword evidence="2" id="KW-1185">Reference proteome</keyword>